<feature type="transmembrane region" description="Helical" evidence="9">
    <location>
        <begin position="45"/>
        <end position="64"/>
    </location>
</feature>
<proteinExistence type="predicted"/>
<sequence>MPPTKFLSSRWPWRSFVYLSTGGVLGLATIAVLVAVIVLGALFSVVLVGLASIVAVALSGIPVARIERWRLGLVDENGVTDPHRTPDKPGVRPWVYFRLKEGVTWRELGYTMLMISILCWVDMIVIAGVTTVVTSLMFGPAYIDQVPLWLTSLLSMAGLVLAVASAYPLAGWAGVRAAMARAILAPRMDDNDPRLVELTQSRARLVDAFEIERRRIERDLHDGAQQRLLALSMELGIARMELPDESPAAESVERAHRLTKEALTDLRELIRGVHPKILTDRGLDAALREVADRATVPVDLDLAIPHRLPQSVEVAAYFAVVEALTNVTKHSGARRARVAASVRFDRLSVQIRDDGQGGADPARGTGLTGLADRVAALEGKVSFASPIGGPTVVHVEIPCRS</sequence>
<dbReference type="InterPro" id="IPR011712">
    <property type="entry name" value="Sig_transdc_His_kin_sub3_dim/P"/>
</dbReference>
<keyword evidence="6" id="KW-0418">Kinase</keyword>
<evidence type="ECO:0000256" key="6">
    <source>
        <dbReference type="ARBA" id="ARBA00022777"/>
    </source>
</evidence>
<evidence type="ECO:0000256" key="9">
    <source>
        <dbReference type="SAM" id="Phobius"/>
    </source>
</evidence>
<evidence type="ECO:0000259" key="11">
    <source>
        <dbReference type="Pfam" id="PF13796"/>
    </source>
</evidence>
<dbReference type="RefSeq" id="WP_259861509.1">
    <property type="nucleotide sequence ID" value="NZ_BAAAST010000010.1"/>
</dbReference>
<organism evidence="12 13">
    <name type="scientific">Dactylosporangium fulvum</name>
    <dbReference type="NCBI Taxonomy" id="53359"/>
    <lineage>
        <taxon>Bacteria</taxon>
        <taxon>Bacillati</taxon>
        <taxon>Actinomycetota</taxon>
        <taxon>Actinomycetes</taxon>
        <taxon>Micromonosporales</taxon>
        <taxon>Micromonosporaceae</taxon>
        <taxon>Dactylosporangium</taxon>
    </lineage>
</organism>
<dbReference type="Proteomes" id="UP001059617">
    <property type="component" value="Chromosome"/>
</dbReference>
<dbReference type="Pfam" id="PF07730">
    <property type="entry name" value="HisKA_3"/>
    <property type="match status" value="1"/>
</dbReference>
<keyword evidence="5" id="KW-0547">Nucleotide-binding</keyword>
<name>A0ABY5W0X2_9ACTN</name>
<evidence type="ECO:0000256" key="2">
    <source>
        <dbReference type="ARBA" id="ARBA00012438"/>
    </source>
</evidence>
<dbReference type="Gene3D" id="1.20.5.1930">
    <property type="match status" value="1"/>
</dbReference>
<comment type="catalytic activity">
    <reaction evidence="1">
        <text>ATP + protein L-histidine = ADP + protein N-phospho-L-histidine.</text>
        <dbReference type="EC" id="2.7.13.3"/>
    </reaction>
</comment>
<evidence type="ECO:0000256" key="1">
    <source>
        <dbReference type="ARBA" id="ARBA00000085"/>
    </source>
</evidence>
<feature type="domain" description="Putative sensor" evidence="11">
    <location>
        <begin position="18"/>
        <end position="184"/>
    </location>
</feature>
<dbReference type="InterPro" id="IPR050482">
    <property type="entry name" value="Sensor_HK_TwoCompSys"/>
</dbReference>
<evidence type="ECO:0000256" key="7">
    <source>
        <dbReference type="ARBA" id="ARBA00022840"/>
    </source>
</evidence>
<dbReference type="CDD" id="cd16917">
    <property type="entry name" value="HATPase_UhpB-NarQ-NarX-like"/>
    <property type="match status" value="1"/>
</dbReference>
<reference evidence="12" key="1">
    <citation type="submission" date="2021-04" db="EMBL/GenBank/DDBJ databases">
        <authorList>
            <person name="Hartkoorn R.C."/>
            <person name="Beaudoing E."/>
            <person name="Hot D."/>
        </authorList>
    </citation>
    <scope>NUCLEOTIDE SEQUENCE</scope>
    <source>
        <strain evidence="12">NRRL B-16292</strain>
    </source>
</reference>
<dbReference type="EMBL" id="CP073720">
    <property type="protein sequence ID" value="UWP83708.1"/>
    <property type="molecule type" value="Genomic_DNA"/>
</dbReference>
<reference evidence="12" key="2">
    <citation type="submission" date="2022-09" db="EMBL/GenBank/DDBJ databases">
        <title>Biosynthetic gene clusters of Dactylosporangioum fulvum.</title>
        <authorList>
            <person name="Caradec T."/>
        </authorList>
    </citation>
    <scope>NUCLEOTIDE SEQUENCE</scope>
    <source>
        <strain evidence="12">NRRL B-16292</strain>
    </source>
</reference>
<dbReference type="InterPro" id="IPR025828">
    <property type="entry name" value="Put_sensor_dom"/>
</dbReference>
<protein>
    <recommendedName>
        <fullName evidence="2">histidine kinase</fullName>
        <ecNumber evidence="2">2.7.13.3</ecNumber>
    </recommendedName>
</protein>
<feature type="transmembrane region" description="Helical" evidence="9">
    <location>
        <begin position="108"/>
        <end position="133"/>
    </location>
</feature>
<dbReference type="Gene3D" id="3.30.565.10">
    <property type="entry name" value="Histidine kinase-like ATPase, C-terminal domain"/>
    <property type="match status" value="1"/>
</dbReference>
<evidence type="ECO:0000256" key="5">
    <source>
        <dbReference type="ARBA" id="ARBA00022741"/>
    </source>
</evidence>
<feature type="domain" description="Signal transduction histidine kinase subgroup 3 dimerisation and phosphoacceptor" evidence="10">
    <location>
        <begin position="212"/>
        <end position="276"/>
    </location>
</feature>
<feature type="transmembrane region" description="Helical" evidence="9">
    <location>
        <begin position="16"/>
        <end position="39"/>
    </location>
</feature>
<keyword evidence="9" id="KW-1133">Transmembrane helix</keyword>
<dbReference type="EC" id="2.7.13.3" evidence="2"/>
<evidence type="ECO:0000256" key="3">
    <source>
        <dbReference type="ARBA" id="ARBA00022553"/>
    </source>
</evidence>
<gene>
    <name evidence="12" type="ORF">Dfulv_05420</name>
</gene>
<keyword evidence="3" id="KW-0597">Phosphoprotein</keyword>
<evidence type="ECO:0000259" key="10">
    <source>
        <dbReference type="Pfam" id="PF07730"/>
    </source>
</evidence>
<dbReference type="PANTHER" id="PTHR24421">
    <property type="entry name" value="NITRATE/NITRITE SENSOR PROTEIN NARX-RELATED"/>
    <property type="match status" value="1"/>
</dbReference>
<evidence type="ECO:0000256" key="8">
    <source>
        <dbReference type="ARBA" id="ARBA00023012"/>
    </source>
</evidence>
<keyword evidence="13" id="KW-1185">Reference proteome</keyword>
<keyword evidence="7" id="KW-0067">ATP-binding</keyword>
<evidence type="ECO:0000256" key="4">
    <source>
        <dbReference type="ARBA" id="ARBA00022679"/>
    </source>
</evidence>
<dbReference type="PANTHER" id="PTHR24421:SF10">
    <property type="entry name" value="NITRATE_NITRITE SENSOR PROTEIN NARQ"/>
    <property type="match status" value="1"/>
</dbReference>
<dbReference type="SUPFAM" id="SSF55874">
    <property type="entry name" value="ATPase domain of HSP90 chaperone/DNA topoisomerase II/histidine kinase"/>
    <property type="match status" value="1"/>
</dbReference>
<keyword evidence="4" id="KW-0808">Transferase</keyword>
<keyword evidence="9" id="KW-0472">Membrane</keyword>
<accession>A0ABY5W0X2</accession>
<dbReference type="Pfam" id="PF13796">
    <property type="entry name" value="Sensor"/>
    <property type="match status" value="1"/>
</dbReference>
<feature type="transmembrane region" description="Helical" evidence="9">
    <location>
        <begin position="153"/>
        <end position="175"/>
    </location>
</feature>
<keyword evidence="8" id="KW-0902">Two-component regulatory system</keyword>
<keyword evidence="9" id="KW-0812">Transmembrane</keyword>
<evidence type="ECO:0000313" key="12">
    <source>
        <dbReference type="EMBL" id="UWP83708.1"/>
    </source>
</evidence>
<evidence type="ECO:0000313" key="13">
    <source>
        <dbReference type="Proteomes" id="UP001059617"/>
    </source>
</evidence>
<dbReference type="InterPro" id="IPR036890">
    <property type="entry name" value="HATPase_C_sf"/>
</dbReference>